<evidence type="ECO:0000313" key="1">
    <source>
        <dbReference type="Proteomes" id="UP000036681"/>
    </source>
</evidence>
<name>A0A0M3HJX6_ASCLU</name>
<sequence length="83" mass="8981">MKSVIFQGDCVGGLADLLKLEESGALNEWLKEHNYDLVVIGGGSGGLAAAKVFNYSFPSKSAPTCIPHCLAIVIWYCTTWEVF</sequence>
<dbReference type="SUPFAM" id="SSF51905">
    <property type="entry name" value="FAD/NAD(P)-binding domain"/>
    <property type="match status" value="1"/>
</dbReference>
<keyword evidence="1" id="KW-1185">Reference proteome</keyword>
<dbReference type="WBParaSite" id="ALUE_0000182101-mRNA-1">
    <property type="protein sequence ID" value="ALUE_0000182101-mRNA-1"/>
    <property type="gene ID" value="ALUE_0000182101"/>
</dbReference>
<dbReference type="Proteomes" id="UP000036681">
    <property type="component" value="Unplaced"/>
</dbReference>
<organism evidence="1 2">
    <name type="scientific">Ascaris lumbricoides</name>
    <name type="common">Giant roundworm</name>
    <dbReference type="NCBI Taxonomy" id="6252"/>
    <lineage>
        <taxon>Eukaryota</taxon>
        <taxon>Metazoa</taxon>
        <taxon>Ecdysozoa</taxon>
        <taxon>Nematoda</taxon>
        <taxon>Chromadorea</taxon>
        <taxon>Rhabditida</taxon>
        <taxon>Spirurina</taxon>
        <taxon>Ascaridomorpha</taxon>
        <taxon>Ascaridoidea</taxon>
        <taxon>Ascarididae</taxon>
        <taxon>Ascaris</taxon>
    </lineage>
</organism>
<accession>A0A0M3HJX6</accession>
<dbReference type="AlphaFoldDB" id="A0A0M3HJX6"/>
<reference evidence="2" key="1">
    <citation type="submission" date="2017-02" db="UniProtKB">
        <authorList>
            <consortium name="WormBaseParasite"/>
        </authorList>
    </citation>
    <scope>IDENTIFICATION</scope>
</reference>
<protein>
    <submittedName>
        <fullName evidence="2">Pyr_redox_2 domain-containing protein</fullName>
    </submittedName>
</protein>
<proteinExistence type="predicted"/>
<dbReference type="InterPro" id="IPR036188">
    <property type="entry name" value="FAD/NAD-bd_sf"/>
</dbReference>
<evidence type="ECO:0000313" key="2">
    <source>
        <dbReference type="WBParaSite" id="ALUE_0000182101-mRNA-1"/>
    </source>
</evidence>
<dbReference type="Gene3D" id="3.50.50.60">
    <property type="entry name" value="FAD/NAD(P)-binding domain"/>
    <property type="match status" value="1"/>
</dbReference>